<comment type="caution">
    <text evidence="2">The sequence shown here is derived from an EMBL/GenBank/DDBJ whole genome shotgun (WGS) entry which is preliminary data.</text>
</comment>
<dbReference type="InterPro" id="IPR051916">
    <property type="entry name" value="GPI-anchor_lipid_remodeler"/>
</dbReference>
<organism evidence="2 3">
    <name type="scientific">Marinifilum breve</name>
    <dbReference type="NCBI Taxonomy" id="2184082"/>
    <lineage>
        <taxon>Bacteria</taxon>
        <taxon>Pseudomonadati</taxon>
        <taxon>Bacteroidota</taxon>
        <taxon>Bacteroidia</taxon>
        <taxon>Marinilabiliales</taxon>
        <taxon>Marinifilaceae</taxon>
    </lineage>
</organism>
<reference evidence="2 3" key="1">
    <citation type="submission" date="2018-05" db="EMBL/GenBank/DDBJ databases">
        <title>Marinifilum breve JC075T sp. nov., a marine bacterium isolated from Yongle Blue Hole in the South China Sea.</title>
        <authorList>
            <person name="Fu T."/>
        </authorList>
    </citation>
    <scope>NUCLEOTIDE SEQUENCE [LARGE SCALE GENOMIC DNA]</scope>
    <source>
        <strain evidence="2 3">JC075</strain>
    </source>
</reference>
<dbReference type="InterPro" id="IPR005135">
    <property type="entry name" value="Endo/exonuclease/phosphatase"/>
</dbReference>
<dbReference type="Pfam" id="PF03372">
    <property type="entry name" value="Exo_endo_phos"/>
    <property type="match status" value="1"/>
</dbReference>
<sequence>MSCATEFNSNFIASFQLSNQLRKMKIFRKYYLILLSVISAACDPFNTKIGPEVSIYQSKETKEYNFPDTLKVMTWNIKFGGGGIDFFFDCHGDRVIMEKSEVINHMKALSEKIREINPDILLIQEADVNAKRSAYVDQVQYLLDNTDFNYAAYASQWKASKIPSDGIGKMDSGNAILSKWKFTDAKRIALPLIKSQNFIVRYFYLKRNILDVQMEHEGKKLHILNTHASAFAKDDTKKKQLDIIKAYADAISLKGDQLILGGDFNSLPPYSNQTSQFDDSACTDGEFEANDYSTETEWMMPFYENYQAAIPLDEYRNSNKDHFTHTTDKNGFWNRKLDYLFTNGKFIDKSGETLQEWMQISDHAPIIVNYEF</sequence>
<dbReference type="GO" id="GO:0006506">
    <property type="term" value="P:GPI anchor biosynthetic process"/>
    <property type="evidence" value="ECO:0007669"/>
    <property type="project" value="TreeGrafter"/>
</dbReference>
<dbReference type="Proteomes" id="UP000248079">
    <property type="component" value="Unassembled WGS sequence"/>
</dbReference>
<dbReference type="Gene3D" id="3.60.10.10">
    <property type="entry name" value="Endonuclease/exonuclease/phosphatase"/>
    <property type="match status" value="1"/>
</dbReference>
<gene>
    <name evidence="2" type="ORF">DF185_13680</name>
</gene>
<keyword evidence="3" id="KW-1185">Reference proteome</keyword>
<feature type="domain" description="Endonuclease/exonuclease/phosphatase" evidence="1">
    <location>
        <begin position="73"/>
        <end position="363"/>
    </location>
</feature>
<protein>
    <submittedName>
        <fullName evidence="2">Endonuclease</fullName>
    </submittedName>
</protein>
<dbReference type="AlphaFoldDB" id="A0A2V3ZWT6"/>
<keyword evidence="2" id="KW-0255">Endonuclease</keyword>
<dbReference type="SUPFAM" id="SSF56219">
    <property type="entry name" value="DNase I-like"/>
    <property type="match status" value="1"/>
</dbReference>
<accession>A0A2V3ZWT6</accession>
<evidence type="ECO:0000313" key="2">
    <source>
        <dbReference type="EMBL" id="PXY00942.1"/>
    </source>
</evidence>
<evidence type="ECO:0000259" key="1">
    <source>
        <dbReference type="Pfam" id="PF03372"/>
    </source>
</evidence>
<keyword evidence="2" id="KW-0540">Nuclease</keyword>
<name>A0A2V3ZWT6_9BACT</name>
<dbReference type="PANTHER" id="PTHR14859">
    <property type="entry name" value="CALCOFLUOR WHITE HYPERSENSITIVE PROTEIN PRECURSOR"/>
    <property type="match status" value="1"/>
</dbReference>
<dbReference type="GO" id="GO:0016020">
    <property type="term" value="C:membrane"/>
    <property type="evidence" value="ECO:0007669"/>
    <property type="project" value="GOC"/>
</dbReference>
<dbReference type="InterPro" id="IPR036691">
    <property type="entry name" value="Endo/exonu/phosph_ase_sf"/>
</dbReference>
<dbReference type="EMBL" id="QFLI01000005">
    <property type="protein sequence ID" value="PXY00942.1"/>
    <property type="molecule type" value="Genomic_DNA"/>
</dbReference>
<dbReference type="PANTHER" id="PTHR14859:SF1">
    <property type="entry name" value="PGAP2-INTERACTING PROTEIN"/>
    <property type="match status" value="1"/>
</dbReference>
<proteinExistence type="predicted"/>
<keyword evidence="2" id="KW-0378">Hydrolase</keyword>
<dbReference type="GO" id="GO:0004519">
    <property type="term" value="F:endonuclease activity"/>
    <property type="evidence" value="ECO:0007669"/>
    <property type="project" value="UniProtKB-KW"/>
</dbReference>
<evidence type="ECO:0000313" key="3">
    <source>
        <dbReference type="Proteomes" id="UP000248079"/>
    </source>
</evidence>